<keyword evidence="2" id="KW-0597">Phosphoprotein</keyword>
<protein>
    <submittedName>
        <fullName evidence="7">Uncharacterized LOC105922609</fullName>
    </submittedName>
</protein>
<evidence type="ECO:0000256" key="4">
    <source>
        <dbReference type="ARBA" id="ARBA00022786"/>
    </source>
</evidence>
<feature type="domain" description="Ubiquitin-like protease family profile" evidence="6">
    <location>
        <begin position="35"/>
        <end position="262"/>
    </location>
</feature>
<dbReference type="Proteomes" id="UP000265000">
    <property type="component" value="Unplaced"/>
</dbReference>
<reference evidence="7" key="1">
    <citation type="submission" date="2025-08" db="UniProtKB">
        <authorList>
            <consortium name="Ensembl"/>
        </authorList>
    </citation>
    <scope>IDENTIFICATION</scope>
</reference>
<dbReference type="SUPFAM" id="SSF54001">
    <property type="entry name" value="Cysteine proteinases"/>
    <property type="match status" value="1"/>
</dbReference>
<dbReference type="Gene3D" id="1.10.418.20">
    <property type="match status" value="1"/>
</dbReference>
<sequence>QKSGGSSGAERSCAGLQLLPSRLIQYPLVPCKGRIAVTQEDLACLDAGHFLNDIIVDFYLKYLLLEGVGGPVAQRSHVFSSFFYKQLSRRRAAGESDAPSIPDRQTRHQRVKTWTRHLDVFSKDFLFVPVNQEAHWFLVVVCFPGLEDVRIEAFQGAAGGSERATRARNLRSQQPPQCTQQGCQRSSVTKRPCILVMDSLKLSYHDNVCRLIRDYLQVEWEVQRKTPRLFTADSMRSCSCRVPRQDNSSDCGLYLLQYAECFLRNPVVHFDLPLQLDDWFPQQRVRQKRQEIRSLILRLRRARLSEGNQNPTQSSDVNV</sequence>
<dbReference type="STRING" id="8078.ENSFHEP00000009417"/>
<dbReference type="InterPro" id="IPR051947">
    <property type="entry name" value="Sentrin-specific_protease"/>
</dbReference>
<evidence type="ECO:0000256" key="5">
    <source>
        <dbReference type="ARBA" id="ARBA00022801"/>
    </source>
</evidence>
<organism evidence="7 8">
    <name type="scientific">Fundulus heteroclitus</name>
    <name type="common">Killifish</name>
    <name type="synonym">Mummichog</name>
    <dbReference type="NCBI Taxonomy" id="8078"/>
    <lineage>
        <taxon>Eukaryota</taxon>
        <taxon>Metazoa</taxon>
        <taxon>Chordata</taxon>
        <taxon>Craniata</taxon>
        <taxon>Vertebrata</taxon>
        <taxon>Euteleostomi</taxon>
        <taxon>Actinopterygii</taxon>
        <taxon>Neopterygii</taxon>
        <taxon>Teleostei</taxon>
        <taxon>Neoteleostei</taxon>
        <taxon>Acanthomorphata</taxon>
        <taxon>Ovalentaria</taxon>
        <taxon>Atherinomorphae</taxon>
        <taxon>Cyprinodontiformes</taxon>
        <taxon>Fundulidae</taxon>
        <taxon>Fundulus</taxon>
    </lineage>
</organism>
<evidence type="ECO:0000313" key="8">
    <source>
        <dbReference type="Proteomes" id="UP000265000"/>
    </source>
</evidence>
<proteinExistence type="inferred from homology"/>
<keyword evidence="5" id="KW-0378">Hydrolase</keyword>
<dbReference type="FunFam" id="1.10.418.20:FF:000001">
    <property type="entry name" value="sentrin-specific protease 6 isoform X1"/>
    <property type="match status" value="1"/>
</dbReference>
<evidence type="ECO:0000259" key="6">
    <source>
        <dbReference type="PROSITE" id="PS50600"/>
    </source>
</evidence>
<name>A0A3Q2PAM3_FUNHE</name>
<dbReference type="AlphaFoldDB" id="A0A3Q2PAM3"/>
<keyword evidence="8" id="KW-1185">Reference proteome</keyword>
<dbReference type="GO" id="GO:0070139">
    <property type="term" value="F:SUMO-specific endopeptidase activity"/>
    <property type="evidence" value="ECO:0007669"/>
    <property type="project" value="TreeGrafter"/>
</dbReference>
<evidence type="ECO:0000256" key="2">
    <source>
        <dbReference type="ARBA" id="ARBA00022553"/>
    </source>
</evidence>
<dbReference type="Pfam" id="PF02902">
    <property type="entry name" value="Peptidase_C48"/>
    <property type="match status" value="1"/>
</dbReference>
<evidence type="ECO:0000313" key="7">
    <source>
        <dbReference type="Ensembl" id="ENSFHEP00000009417.1"/>
    </source>
</evidence>
<dbReference type="InterPro" id="IPR038765">
    <property type="entry name" value="Papain-like_cys_pep_sf"/>
</dbReference>
<evidence type="ECO:0000256" key="3">
    <source>
        <dbReference type="ARBA" id="ARBA00022670"/>
    </source>
</evidence>
<accession>A0A3Q2PAM3</accession>
<keyword evidence="3" id="KW-0645">Protease</keyword>
<dbReference type="GeneTree" id="ENSGT00940000157308"/>
<keyword evidence="4" id="KW-0833">Ubl conjugation pathway</keyword>
<dbReference type="GO" id="GO:0005634">
    <property type="term" value="C:nucleus"/>
    <property type="evidence" value="ECO:0007669"/>
    <property type="project" value="TreeGrafter"/>
</dbReference>
<dbReference type="PROSITE" id="PS50600">
    <property type="entry name" value="ULP_PROTEASE"/>
    <property type="match status" value="1"/>
</dbReference>
<dbReference type="InterPro" id="IPR003653">
    <property type="entry name" value="Peptidase_C48_C"/>
</dbReference>
<dbReference type="Ensembl" id="ENSFHET00000000523.1">
    <property type="protein sequence ID" value="ENSFHEP00000009417.1"/>
    <property type="gene ID" value="ENSFHEG00000010642.1"/>
</dbReference>
<dbReference type="GO" id="GO:0016926">
    <property type="term" value="P:protein desumoylation"/>
    <property type="evidence" value="ECO:0007669"/>
    <property type="project" value="TreeGrafter"/>
</dbReference>
<dbReference type="PANTHER" id="PTHR46896">
    <property type="entry name" value="SENTRIN-SPECIFIC PROTEASE"/>
    <property type="match status" value="1"/>
</dbReference>
<evidence type="ECO:0000256" key="1">
    <source>
        <dbReference type="ARBA" id="ARBA00005234"/>
    </source>
</evidence>
<dbReference type="Gene3D" id="3.30.310.130">
    <property type="entry name" value="Ubiquitin-related"/>
    <property type="match status" value="1"/>
</dbReference>
<dbReference type="FunFam" id="1.10.418.20:FF:000004">
    <property type="entry name" value="sentrin-specific protease 7 isoform X1"/>
    <property type="match status" value="1"/>
</dbReference>
<dbReference type="GO" id="GO:0006508">
    <property type="term" value="P:proteolysis"/>
    <property type="evidence" value="ECO:0007669"/>
    <property type="project" value="UniProtKB-KW"/>
</dbReference>
<comment type="similarity">
    <text evidence="1">Belongs to the peptidase C48 family.</text>
</comment>
<reference evidence="7" key="2">
    <citation type="submission" date="2025-09" db="UniProtKB">
        <authorList>
            <consortium name="Ensembl"/>
        </authorList>
    </citation>
    <scope>IDENTIFICATION</scope>
</reference>
<dbReference type="GO" id="GO:0005737">
    <property type="term" value="C:cytoplasm"/>
    <property type="evidence" value="ECO:0007669"/>
    <property type="project" value="TreeGrafter"/>
</dbReference>
<dbReference type="PANTHER" id="PTHR46896:SF2">
    <property type="entry name" value="SENTRIN-SPECIFIC PROTEASE 7"/>
    <property type="match status" value="1"/>
</dbReference>